<evidence type="ECO:0000256" key="2">
    <source>
        <dbReference type="ARBA" id="ARBA00022741"/>
    </source>
</evidence>
<evidence type="ECO:0000259" key="5">
    <source>
        <dbReference type="PROSITE" id="PS50011"/>
    </source>
</evidence>
<dbReference type="PANTHER" id="PTHR44329">
    <property type="entry name" value="SERINE/THREONINE-PROTEIN KINASE TNNI3K-RELATED"/>
    <property type="match status" value="1"/>
</dbReference>
<keyword evidence="2 4" id="KW-0547">Nucleotide-binding</keyword>
<feature type="binding site" evidence="4">
    <location>
        <position position="245"/>
    </location>
    <ligand>
        <name>ATP</name>
        <dbReference type="ChEBI" id="CHEBI:30616"/>
    </ligand>
</feature>
<dbReference type="InterPro" id="IPR051681">
    <property type="entry name" value="Ser/Thr_Kinases-Pseudokinases"/>
</dbReference>
<evidence type="ECO:0000313" key="6">
    <source>
        <dbReference type="EMBL" id="OHT06133.1"/>
    </source>
</evidence>
<dbReference type="RefSeq" id="XP_068359269.1">
    <property type="nucleotide sequence ID" value="XM_068504637.1"/>
</dbReference>
<name>A0A1J4K9K3_9EUKA</name>
<evidence type="ECO:0000313" key="7">
    <source>
        <dbReference type="Proteomes" id="UP000179807"/>
    </source>
</evidence>
<organism evidence="6 7">
    <name type="scientific">Tritrichomonas foetus</name>
    <dbReference type="NCBI Taxonomy" id="1144522"/>
    <lineage>
        <taxon>Eukaryota</taxon>
        <taxon>Metamonada</taxon>
        <taxon>Parabasalia</taxon>
        <taxon>Tritrichomonadida</taxon>
        <taxon>Tritrichomonadidae</taxon>
        <taxon>Tritrichomonas</taxon>
    </lineage>
</organism>
<dbReference type="PANTHER" id="PTHR44329:SF214">
    <property type="entry name" value="PROTEIN KINASE DOMAIN-CONTAINING PROTEIN"/>
    <property type="match status" value="1"/>
</dbReference>
<dbReference type="InterPro" id="IPR000719">
    <property type="entry name" value="Prot_kinase_dom"/>
</dbReference>
<dbReference type="CDD" id="cd13999">
    <property type="entry name" value="STKc_MAP3K-like"/>
    <property type="match status" value="1"/>
</dbReference>
<dbReference type="Gene3D" id="1.10.510.10">
    <property type="entry name" value="Transferase(Phosphotransferase) domain 1"/>
    <property type="match status" value="1"/>
</dbReference>
<keyword evidence="1" id="KW-0723">Serine/threonine-protein kinase</keyword>
<keyword evidence="6" id="KW-0418">Kinase</keyword>
<comment type="caution">
    <text evidence="6">The sequence shown here is derived from an EMBL/GenBank/DDBJ whole genome shotgun (WGS) entry which is preliminary data.</text>
</comment>
<dbReference type="Proteomes" id="UP000179807">
    <property type="component" value="Unassembled WGS sequence"/>
</dbReference>
<dbReference type="SUPFAM" id="SSF56112">
    <property type="entry name" value="Protein kinase-like (PK-like)"/>
    <property type="match status" value="1"/>
</dbReference>
<dbReference type="GeneID" id="94839341"/>
<dbReference type="GO" id="GO:0005524">
    <property type="term" value="F:ATP binding"/>
    <property type="evidence" value="ECO:0007669"/>
    <property type="project" value="UniProtKB-UniRule"/>
</dbReference>
<sequence>MNTKKAHQMTQERPTLIQFVPEIQRICTELESLAHQTAAHRRKFQFAVNQFHQFSDVFSQNADNSQVNTQQISAYKFIIEAAREYHSLFGQNMLPCWAHSALENKSSSVASDLCGLASKLREVTSYINKQVSLCFDAASPQWLQYHILDLKAIASSLSQYQASPTDPVMKIMTNRLHSIDNFIRQYETDQTLQNQRTFSPIPVYYQAWRLNHDDLDKVKEVGSGISAIVYFGYDRRTGQEVAIKKLKFKKLTGSKLQAFQRELAILATAQHPALLKFVGATDTPPFCIVTEWMPNNSLYHDIHKYHYLDATKRTIAAYDIARGMRFLHGRQIIHRDLKSLNVLIDKNLYTRICDFGFSRHAGSGEVMTKNIGTPHWMAPELLDTSGTYDYKIDVYAYAIVCWELLTCQLPFQGMEPTQIVAQVLVADKRPTIPSNCPDNFRKLIEACWQRDPTCRPSFDDIIYLFKNKDIFIEGANMDEVRGYINENTDGDDKDETNQEIEANLNSKTDDYIQNIVETIEKDGVPKDNDLMAKCWEILSSIDIKDDNNTELLARGLIPFLSTLYNTKAAELLRKLPNNLLKKELVLSALSTIPSGNEKIDTELIIFACKQHCAADAAIHALQPSQQKIALEVCAQEGRPTMNNNGNDNSKNDSNDLNQSLINELAQLCISIMSQNDQMLIVSALRCLVVIKEAKRISLDSIKMYMQSKNNTLKYAAYVAASAMAIEGVQLPNDLIDAMTVKWEKEPLSIIVTVAGCKNLETAKLLVNRLAYGEQQSPEISVRILIASSIHEELSEEILSCLDKIDINSTLPEVKESIIILKKKLQ</sequence>
<dbReference type="AlphaFoldDB" id="A0A1J4K9K3"/>
<evidence type="ECO:0000256" key="3">
    <source>
        <dbReference type="ARBA" id="ARBA00022840"/>
    </source>
</evidence>
<dbReference type="PROSITE" id="PS50011">
    <property type="entry name" value="PROTEIN_KINASE_DOM"/>
    <property type="match status" value="1"/>
</dbReference>
<dbReference type="InterPro" id="IPR008271">
    <property type="entry name" value="Ser/Thr_kinase_AS"/>
</dbReference>
<dbReference type="PROSITE" id="PS00107">
    <property type="entry name" value="PROTEIN_KINASE_ATP"/>
    <property type="match status" value="1"/>
</dbReference>
<dbReference type="PRINTS" id="PR00109">
    <property type="entry name" value="TYRKINASE"/>
</dbReference>
<protein>
    <submittedName>
        <fullName evidence="6">TKL family protein kinase</fullName>
    </submittedName>
</protein>
<evidence type="ECO:0000256" key="1">
    <source>
        <dbReference type="ARBA" id="ARBA00022527"/>
    </source>
</evidence>
<evidence type="ECO:0000256" key="4">
    <source>
        <dbReference type="PROSITE-ProRule" id="PRU10141"/>
    </source>
</evidence>
<accession>A0A1J4K9K3</accession>
<dbReference type="SMART" id="SM00220">
    <property type="entry name" value="S_TKc"/>
    <property type="match status" value="1"/>
</dbReference>
<proteinExistence type="predicted"/>
<dbReference type="EMBL" id="MLAK01000735">
    <property type="protein sequence ID" value="OHT06133.1"/>
    <property type="molecule type" value="Genomic_DNA"/>
</dbReference>
<gene>
    <name evidence="6" type="ORF">TRFO_25912</name>
</gene>
<dbReference type="Pfam" id="PF07714">
    <property type="entry name" value="PK_Tyr_Ser-Thr"/>
    <property type="match status" value="1"/>
</dbReference>
<dbReference type="InterPro" id="IPR011009">
    <property type="entry name" value="Kinase-like_dom_sf"/>
</dbReference>
<reference evidence="6" key="1">
    <citation type="submission" date="2016-10" db="EMBL/GenBank/DDBJ databases">
        <authorList>
            <person name="Benchimol M."/>
            <person name="Almeida L.G."/>
            <person name="Vasconcelos A.T."/>
            <person name="Perreira-Neves A."/>
            <person name="Rosa I.A."/>
            <person name="Tasca T."/>
            <person name="Bogo M.R."/>
            <person name="de Souza W."/>
        </authorList>
    </citation>
    <scope>NUCLEOTIDE SEQUENCE [LARGE SCALE GENOMIC DNA]</scope>
    <source>
        <strain evidence="6">K</strain>
    </source>
</reference>
<dbReference type="InterPro" id="IPR017441">
    <property type="entry name" value="Protein_kinase_ATP_BS"/>
</dbReference>
<dbReference type="OrthoDB" id="1668230at2759"/>
<keyword evidence="7" id="KW-1185">Reference proteome</keyword>
<feature type="domain" description="Protein kinase" evidence="5">
    <location>
        <begin position="215"/>
        <end position="472"/>
    </location>
</feature>
<keyword evidence="6" id="KW-0808">Transferase</keyword>
<dbReference type="InterPro" id="IPR001245">
    <property type="entry name" value="Ser-Thr/Tyr_kinase_cat_dom"/>
</dbReference>
<dbReference type="VEuPathDB" id="TrichDB:TRFO_25912"/>
<dbReference type="GO" id="GO:0004674">
    <property type="term" value="F:protein serine/threonine kinase activity"/>
    <property type="evidence" value="ECO:0007669"/>
    <property type="project" value="UniProtKB-KW"/>
</dbReference>
<dbReference type="PROSITE" id="PS00108">
    <property type="entry name" value="PROTEIN_KINASE_ST"/>
    <property type="match status" value="1"/>
</dbReference>
<keyword evidence="3 4" id="KW-0067">ATP-binding</keyword>